<dbReference type="SUPFAM" id="SSF54637">
    <property type="entry name" value="Thioesterase/thiol ester dehydrase-isomerase"/>
    <property type="match status" value="1"/>
</dbReference>
<name>A0ABY7JYH3_9ACTN</name>
<proteinExistence type="predicted"/>
<dbReference type="EMBL" id="CP097463">
    <property type="protein sequence ID" value="WAX56377.1"/>
    <property type="molecule type" value="Genomic_DNA"/>
</dbReference>
<organism evidence="4 5">
    <name type="scientific">Jatrophihabitans cynanchi</name>
    <dbReference type="NCBI Taxonomy" id="2944128"/>
    <lineage>
        <taxon>Bacteria</taxon>
        <taxon>Bacillati</taxon>
        <taxon>Actinomycetota</taxon>
        <taxon>Actinomycetes</taxon>
        <taxon>Jatrophihabitantales</taxon>
        <taxon>Jatrophihabitantaceae</taxon>
        <taxon>Jatrophihabitans</taxon>
    </lineage>
</organism>
<evidence type="ECO:0000313" key="4">
    <source>
        <dbReference type="EMBL" id="WAX56377.1"/>
    </source>
</evidence>
<dbReference type="PANTHER" id="PTHR34075">
    <property type="entry name" value="BLR3430 PROTEIN"/>
    <property type="match status" value="1"/>
</dbReference>
<evidence type="ECO:0000259" key="2">
    <source>
        <dbReference type="Pfam" id="PF12172"/>
    </source>
</evidence>
<dbReference type="Pfam" id="PF13452">
    <property type="entry name" value="FAS1_DH_region"/>
    <property type="match status" value="1"/>
</dbReference>
<dbReference type="SUPFAM" id="SSF50249">
    <property type="entry name" value="Nucleic acid-binding proteins"/>
    <property type="match status" value="1"/>
</dbReference>
<dbReference type="InterPro" id="IPR029069">
    <property type="entry name" value="HotDog_dom_sf"/>
</dbReference>
<gene>
    <name evidence="4" type="ORF">M6B22_17810</name>
</gene>
<dbReference type="Proteomes" id="UP001164693">
    <property type="component" value="Chromosome"/>
</dbReference>
<dbReference type="RefSeq" id="WP_269442909.1">
    <property type="nucleotide sequence ID" value="NZ_CP097463.1"/>
</dbReference>
<accession>A0ABY7JYH3</accession>
<dbReference type="InterPro" id="IPR002878">
    <property type="entry name" value="ChsH2_C"/>
</dbReference>
<dbReference type="InterPro" id="IPR022002">
    <property type="entry name" value="ChsH2_Znr"/>
</dbReference>
<dbReference type="Gene3D" id="3.10.129.10">
    <property type="entry name" value="Hotdog Thioesterase"/>
    <property type="match status" value="1"/>
</dbReference>
<reference evidence="4" key="1">
    <citation type="submission" date="2022-05" db="EMBL/GenBank/DDBJ databases">
        <title>Jatrophihabitans sp. SB3-54 whole genome sequence.</title>
        <authorList>
            <person name="Suh M.K."/>
            <person name="Eom M.K."/>
            <person name="Kim J.S."/>
            <person name="Kim H.S."/>
            <person name="Do H.E."/>
            <person name="Shin Y.K."/>
            <person name="Lee J.-S."/>
        </authorList>
    </citation>
    <scope>NUCLEOTIDE SEQUENCE</scope>
    <source>
        <strain evidence="4">SB3-54</strain>
    </source>
</reference>
<feature type="domain" description="ChsH2 rubredoxin-like zinc ribbon" evidence="2">
    <location>
        <begin position="188"/>
        <end position="223"/>
    </location>
</feature>
<dbReference type="InterPro" id="IPR012340">
    <property type="entry name" value="NA-bd_OB-fold"/>
</dbReference>
<feature type="domain" description="FAS1-like dehydratase" evidence="3">
    <location>
        <begin position="15"/>
        <end position="152"/>
    </location>
</feature>
<protein>
    <submittedName>
        <fullName evidence="4">MaoC family dehydratase N-terminal domain-containing protein</fullName>
    </submittedName>
</protein>
<dbReference type="CDD" id="cd03441">
    <property type="entry name" value="R_hydratase_like"/>
    <property type="match status" value="1"/>
</dbReference>
<evidence type="ECO:0000313" key="5">
    <source>
        <dbReference type="Proteomes" id="UP001164693"/>
    </source>
</evidence>
<dbReference type="InterPro" id="IPR039569">
    <property type="entry name" value="FAS1-like_DH_region"/>
</dbReference>
<dbReference type="Pfam" id="PF12172">
    <property type="entry name" value="zf-ChsH2"/>
    <property type="match status" value="1"/>
</dbReference>
<dbReference type="Gene3D" id="6.10.30.10">
    <property type="match status" value="1"/>
</dbReference>
<feature type="domain" description="ChsH2 C-terminal OB-fold" evidence="1">
    <location>
        <begin position="226"/>
        <end position="287"/>
    </location>
</feature>
<dbReference type="PANTHER" id="PTHR34075:SF5">
    <property type="entry name" value="BLR3430 PROTEIN"/>
    <property type="match status" value="1"/>
</dbReference>
<evidence type="ECO:0000259" key="3">
    <source>
        <dbReference type="Pfam" id="PF13452"/>
    </source>
</evidence>
<evidence type="ECO:0000259" key="1">
    <source>
        <dbReference type="Pfam" id="PF01796"/>
    </source>
</evidence>
<keyword evidence="5" id="KW-1185">Reference proteome</keyword>
<dbReference type="Pfam" id="PF01796">
    <property type="entry name" value="OB_ChsH2_C"/>
    <property type="match status" value="1"/>
</dbReference>
<dbReference type="InterPro" id="IPR052513">
    <property type="entry name" value="Thioester_dehydratase-like"/>
</dbReference>
<sequence length="306" mass="33479">MNYEQFVGRSGSASDAQDEVNLPMIRHWVEAMGDTNPVYLDERAARATGRDSVIAPPTMLQAWTMRGYAASQAPAPPGDALSELWAALAADGFSSVVATDCEQEYLRELVPGDRLSATETVESISSEKQTALGAGHFVTTVKTYRDQHEEVVGVQRWRTLRFRPGTGRTGTPGLRPRPALNRDNAFWFDAAREHRLVIQRCTACGALRHPPAPCCPTCHSFDWDTVEASGRGAVHSFVVNHHPQAPGFDYPLPIVLVELDEGVRLVANVVSLEPDEIEIGLPVRLVWIDADPDLTLPAFTAAAREA</sequence>